<sequence>MFDPGMSMNAQVTNIVKAANIHRINISRACRCLTTEATKLAIHALLTSRHDYCIGILIGISNCLLTQLQNTQRTSARLITNQHKFDSITSDFIQLHWLPIKQHIDFKILLLVYKALHNQTPGEITNMVQVNIPQPHLHSSCSSSHPLVEPHTCCVSFADRFF</sequence>
<dbReference type="EMBL" id="JAIZAY010000014">
    <property type="protein sequence ID" value="KAJ8029073.1"/>
    <property type="molecule type" value="Genomic_DNA"/>
</dbReference>
<gene>
    <name evidence="1" type="ORF">HOLleu_28383</name>
</gene>
<keyword evidence="2" id="KW-1185">Reference proteome</keyword>
<dbReference type="OrthoDB" id="8939918at2759"/>
<organism evidence="1 2">
    <name type="scientific">Holothuria leucospilota</name>
    <name type="common">Black long sea cucumber</name>
    <name type="synonym">Mertensiothuria leucospilota</name>
    <dbReference type="NCBI Taxonomy" id="206669"/>
    <lineage>
        <taxon>Eukaryota</taxon>
        <taxon>Metazoa</taxon>
        <taxon>Echinodermata</taxon>
        <taxon>Eleutherozoa</taxon>
        <taxon>Echinozoa</taxon>
        <taxon>Holothuroidea</taxon>
        <taxon>Aspidochirotacea</taxon>
        <taxon>Aspidochirotida</taxon>
        <taxon>Holothuriidae</taxon>
        <taxon>Holothuria</taxon>
    </lineage>
</organism>
<dbReference type="Proteomes" id="UP001152320">
    <property type="component" value="Chromosome 14"/>
</dbReference>
<evidence type="ECO:0000313" key="2">
    <source>
        <dbReference type="Proteomes" id="UP001152320"/>
    </source>
</evidence>
<dbReference type="PANTHER" id="PTHR33332">
    <property type="entry name" value="REVERSE TRANSCRIPTASE DOMAIN-CONTAINING PROTEIN"/>
    <property type="match status" value="1"/>
</dbReference>
<dbReference type="AlphaFoldDB" id="A0A9Q1BLS5"/>
<protein>
    <submittedName>
        <fullName evidence="1">Uncharacterized protein</fullName>
    </submittedName>
</protein>
<evidence type="ECO:0000313" key="1">
    <source>
        <dbReference type="EMBL" id="KAJ8029073.1"/>
    </source>
</evidence>
<accession>A0A9Q1BLS5</accession>
<reference evidence="1" key="1">
    <citation type="submission" date="2021-10" db="EMBL/GenBank/DDBJ databases">
        <title>Tropical sea cucumber genome reveals ecological adaptation and Cuvierian tubules defense mechanism.</title>
        <authorList>
            <person name="Chen T."/>
        </authorList>
    </citation>
    <scope>NUCLEOTIDE SEQUENCE</scope>
    <source>
        <strain evidence="1">Nanhai2018</strain>
        <tissue evidence="1">Muscle</tissue>
    </source>
</reference>
<name>A0A9Q1BLS5_HOLLE</name>
<comment type="caution">
    <text evidence="1">The sequence shown here is derived from an EMBL/GenBank/DDBJ whole genome shotgun (WGS) entry which is preliminary data.</text>
</comment>
<proteinExistence type="predicted"/>